<evidence type="ECO:0000256" key="3">
    <source>
        <dbReference type="ARBA" id="ARBA00023125"/>
    </source>
</evidence>
<dbReference type="AlphaFoldDB" id="C5C353"/>
<name>C5C353_BEUC1</name>
<dbReference type="KEGG" id="bcv:Bcav_1496"/>
<evidence type="ECO:0000256" key="2">
    <source>
        <dbReference type="ARBA" id="ARBA00022747"/>
    </source>
</evidence>
<dbReference type="STRING" id="471853.Bcav_1496"/>
<feature type="domain" description="Type I restriction modification DNA specificity" evidence="5">
    <location>
        <begin position="221"/>
        <end position="395"/>
    </location>
</feature>
<dbReference type="InterPro" id="IPR052021">
    <property type="entry name" value="Type-I_RS_S_subunit"/>
</dbReference>
<dbReference type="Gene3D" id="3.90.220.20">
    <property type="entry name" value="DNA methylase specificity domains"/>
    <property type="match status" value="2"/>
</dbReference>
<accession>C5C353</accession>
<dbReference type="InterPro" id="IPR000055">
    <property type="entry name" value="Restrct_endonuc_typeI_TRD"/>
</dbReference>
<evidence type="ECO:0000256" key="1">
    <source>
        <dbReference type="ARBA" id="ARBA00010923"/>
    </source>
</evidence>
<keyword evidence="7" id="KW-1185">Reference proteome</keyword>
<dbReference type="CDD" id="cd17248">
    <property type="entry name" value="RMtype1_S_AmiI-TRD2-CR2_like"/>
    <property type="match status" value="1"/>
</dbReference>
<evidence type="ECO:0000259" key="5">
    <source>
        <dbReference type="Pfam" id="PF01420"/>
    </source>
</evidence>
<comment type="similarity">
    <text evidence="1">Belongs to the type-I restriction system S methylase family.</text>
</comment>
<dbReference type="Pfam" id="PF01420">
    <property type="entry name" value="Methylase_S"/>
    <property type="match status" value="2"/>
</dbReference>
<dbReference type="GO" id="GO:0009307">
    <property type="term" value="P:DNA restriction-modification system"/>
    <property type="evidence" value="ECO:0007669"/>
    <property type="project" value="UniProtKB-KW"/>
</dbReference>
<feature type="region of interest" description="Disordered" evidence="4">
    <location>
        <begin position="1"/>
        <end position="21"/>
    </location>
</feature>
<evidence type="ECO:0000256" key="4">
    <source>
        <dbReference type="SAM" id="MobiDB-lite"/>
    </source>
</evidence>
<proteinExistence type="inferred from homology"/>
<dbReference type="SUPFAM" id="SSF116734">
    <property type="entry name" value="DNA methylase specificity domain"/>
    <property type="match status" value="2"/>
</dbReference>
<evidence type="ECO:0000313" key="7">
    <source>
        <dbReference type="Proteomes" id="UP000007962"/>
    </source>
</evidence>
<dbReference type="RefSeq" id="WP_015881992.1">
    <property type="nucleotide sequence ID" value="NC_012669.1"/>
</dbReference>
<dbReference type="PANTHER" id="PTHR30408:SF12">
    <property type="entry name" value="TYPE I RESTRICTION ENZYME MJAVIII SPECIFICITY SUBUNIT"/>
    <property type="match status" value="1"/>
</dbReference>
<reference evidence="6 7" key="1">
    <citation type="journal article" date="2009" name="Stand. Genomic Sci.">
        <title>Complete genome sequence of Beutenbergia cavernae type strain (HKI 0122).</title>
        <authorList>
            <person name="Land M."/>
            <person name="Pukall R."/>
            <person name="Abt B."/>
            <person name="Goker M."/>
            <person name="Rohde M."/>
            <person name="Glavina Del Rio T."/>
            <person name="Tice H."/>
            <person name="Copeland A."/>
            <person name="Cheng J.F."/>
            <person name="Lucas S."/>
            <person name="Chen F."/>
            <person name="Nolan M."/>
            <person name="Bruce D."/>
            <person name="Goodwin L."/>
            <person name="Pitluck S."/>
            <person name="Ivanova N."/>
            <person name="Mavromatis K."/>
            <person name="Ovchinnikova G."/>
            <person name="Pati A."/>
            <person name="Chen A."/>
            <person name="Palaniappan K."/>
            <person name="Hauser L."/>
            <person name="Chang Y.J."/>
            <person name="Jefferies C.C."/>
            <person name="Saunders E."/>
            <person name="Brettin T."/>
            <person name="Detter J.C."/>
            <person name="Han C."/>
            <person name="Chain P."/>
            <person name="Bristow J."/>
            <person name="Eisen J.A."/>
            <person name="Markowitz V."/>
            <person name="Hugenholtz P."/>
            <person name="Kyrpides N.C."/>
            <person name="Klenk H.P."/>
            <person name="Lapidus A."/>
        </authorList>
    </citation>
    <scope>NUCLEOTIDE SEQUENCE [LARGE SCALE GENOMIC DNA]</scope>
    <source>
        <strain evidence="7">ATCC BAA-8 / DSM 12333 / NBRC 16432</strain>
    </source>
</reference>
<dbReference type="PANTHER" id="PTHR30408">
    <property type="entry name" value="TYPE-1 RESTRICTION ENZYME ECOKI SPECIFICITY PROTEIN"/>
    <property type="match status" value="1"/>
</dbReference>
<dbReference type="eggNOG" id="COG0732">
    <property type="taxonomic scope" value="Bacteria"/>
</dbReference>
<protein>
    <submittedName>
        <fullName evidence="6">Restriction modification system DNA specificity domain protein</fullName>
    </submittedName>
</protein>
<dbReference type="HOGENOM" id="CLU_021095_10_2_11"/>
<gene>
    <name evidence="6" type="ordered locus">Bcav_1496</name>
</gene>
<dbReference type="InterPro" id="IPR044946">
    <property type="entry name" value="Restrct_endonuc_typeI_TRD_sf"/>
</dbReference>
<dbReference type="REBASE" id="20849">
    <property type="entry name" value="S.Bca12333ORF1495P"/>
</dbReference>
<organism evidence="6 7">
    <name type="scientific">Beutenbergia cavernae (strain ATCC BAA-8 / DSM 12333 / CCUG 43141 / JCM 11478 / NBRC 16432 / NCIMB 13614 / HKI 0122)</name>
    <dbReference type="NCBI Taxonomy" id="471853"/>
    <lineage>
        <taxon>Bacteria</taxon>
        <taxon>Bacillati</taxon>
        <taxon>Actinomycetota</taxon>
        <taxon>Actinomycetes</taxon>
        <taxon>Micrococcales</taxon>
        <taxon>Beutenbergiaceae</taxon>
        <taxon>Beutenbergia</taxon>
    </lineage>
</organism>
<keyword evidence="3" id="KW-0238">DNA-binding</keyword>
<feature type="domain" description="Type I restriction modification DNA specificity" evidence="5">
    <location>
        <begin position="80"/>
        <end position="172"/>
    </location>
</feature>
<dbReference type="Gene3D" id="1.10.287.1120">
    <property type="entry name" value="Bipartite methylase S protein"/>
    <property type="match status" value="1"/>
</dbReference>
<dbReference type="EMBL" id="CP001618">
    <property type="protein sequence ID" value="ACQ79752.1"/>
    <property type="molecule type" value="Genomic_DNA"/>
</dbReference>
<evidence type="ECO:0000313" key="6">
    <source>
        <dbReference type="EMBL" id="ACQ79752.1"/>
    </source>
</evidence>
<keyword evidence="2" id="KW-0680">Restriction system</keyword>
<sequence>MTRMATIAATAPRGGFHDGDWVESKDQDPDGDIRLLQLADVGDGKFKDKSDRWINEETFRRLRCSWVHPGDILIARMPDPLGRACVVPEGLGKTITVVDVAVLRPDPDQADAGYLTYAINSAKTRSEVERQQDGATRQRIPRKRLGRVSIPLPPLEEQRRIADFLDAETTQIDALIAEQERLIGLLKERRASGILQAVTRGLRDVDLKPSTLTWVDAVPLHWTVANIRRFAAMKTGHTPSRSNPEYWVDTHIPWFTLADVWQVRDGRRTHLGETENTISDLGLANSAAELLPAGTVVLSRTASVGFSGVMPRPMATSQDFWNWVCGPELVPEYLMYLFRAMRGEFNALMIGSTHKTIYQPVAAAIRVPVPPLEEQHEIVARIDERTRKTDALINEAEHNIALSKERRAALITAAVTGQIDVTTGGSA</sequence>
<dbReference type="Proteomes" id="UP000007962">
    <property type="component" value="Chromosome"/>
</dbReference>
<dbReference type="GO" id="GO:0003677">
    <property type="term" value="F:DNA binding"/>
    <property type="evidence" value="ECO:0007669"/>
    <property type="project" value="UniProtKB-KW"/>
</dbReference>